<dbReference type="EMBL" id="CAJOBA010062195">
    <property type="protein sequence ID" value="CAF4336323.1"/>
    <property type="molecule type" value="Genomic_DNA"/>
</dbReference>
<organism evidence="2 3">
    <name type="scientific">Didymodactylos carnosus</name>
    <dbReference type="NCBI Taxonomy" id="1234261"/>
    <lineage>
        <taxon>Eukaryota</taxon>
        <taxon>Metazoa</taxon>
        <taxon>Spiralia</taxon>
        <taxon>Gnathifera</taxon>
        <taxon>Rotifera</taxon>
        <taxon>Eurotatoria</taxon>
        <taxon>Bdelloidea</taxon>
        <taxon>Philodinida</taxon>
        <taxon>Philodinidae</taxon>
        <taxon>Didymodactylos</taxon>
    </lineage>
</organism>
<name>A0A8S2UC49_9BILA</name>
<dbReference type="InterPro" id="IPR012337">
    <property type="entry name" value="RNaseH-like_sf"/>
</dbReference>
<proteinExistence type="predicted"/>
<dbReference type="GO" id="GO:0046983">
    <property type="term" value="F:protein dimerization activity"/>
    <property type="evidence" value="ECO:0007669"/>
    <property type="project" value="InterPro"/>
</dbReference>
<comment type="caution">
    <text evidence="2">The sequence shown here is derived from an EMBL/GenBank/DDBJ whole genome shotgun (WGS) entry which is preliminary data.</text>
</comment>
<dbReference type="InterPro" id="IPR008906">
    <property type="entry name" value="HATC_C_dom"/>
</dbReference>
<accession>A0A8S2UC49</accession>
<gene>
    <name evidence="2" type="ORF">TMI583_LOCUS40339</name>
</gene>
<reference evidence="2" key="1">
    <citation type="submission" date="2021-02" db="EMBL/GenBank/DDBJ databases">
        <authorList>
            <person name="Nowell W R."/>
        </authorList>
    </citation>
    <scope>NUCLEOTIDE SEQUENCE</scope>
</reference>
<protein>
    <recommendedName>
        <fullName evidence="1">HAT C-terminal dimerisation domain-containing protein</fullName>
    </recommendedName>
</protein>
<sequence>MWSSDAKVNYITITAHYTDEQFVAHNRVLETLDFVGEHNADNIRERIKDTLVHWDVLSSTVCVVTDNTNTMLKVGRELGLGWCGCFSHLLQTVVKVGIDEPDIAPQLSNVEKTVSHIRRSHKSRDDLHAAQNQLLLPSRDLVQDVETRWNSSFYMLQRFVDEEQPLSLLFVNQDFLRRLRDTSIVTGMFINPKIKMNFHHKERENGLYSGFFSTIGIDFQVLKLLLKLLEPLEDVTREVSSATTATLSLVLPFLVAILTLIEPDSSVLDKMKTFMKTQLEKWFNKSFSNKFYLLACIVDPRFKHFTFTDLNNFSTNGITASTLTDWKSVGARKIAEQLLKDEYHTISTTILGTSSTTAVVPLCLPPRPLSVLDKTVTKQQTTASSEYTNSLSEPEITTNTCALIWWNQNKHRYPTIAKIARKYLCIPATSTPSERIFSLSGFITSD</sequence>
<evidence type="ECO:0000313" key="3">
    <source>
        <dbReference type="Proteomes" id="UP000682733"/>
    </source>
</evidence>
<dbReference type="InterPro" id="IPR052035">
    <property type="entry name" value="ZnF_BED_domain_contain"/>
</dbReference>
<dbReference type="Proteomes" id="UP000682733">
    <property type="component" value="Unassembled WGS sequence"/>
</dbReference>
<dbReference type="SUPFAM" id="SSF53098">
    <property type="entry name" value="Ribonuclease H-like"/>
    <property type="match status" value="1"/>
</dbReference>
<dbReference type="AlphaFoldDB" id="A0A8S2UC49"/>
<dbReference type="PANTHER" id="PTHR46481:SF9">
    <property type="entry name" value="ZINC FINGER BED DOMAIN-CONTAINING PROTEIN 1-LIKE"/>
    <property type="match status" value="1"/>
</dbReference>
<evidence type="ECO:0000313" key="2">
    <source>
        <dbReference type="EMBL" id="CAF4336323.1"/>
    </source>
</evidence>
<dbReference type="Pfam" id="PF05699">
    <property type="entry name" value="Dimer_Tnp_hAT"/>
    <property type="match status" value="1"/>
</dbReference>
<feature type="domain" description="HAT C-terminal dimerisation" evidence="1">
    <location>
        <begin position="387"/>
        <end position="441"/>
    </location>
</feature>
<dbReference type="PANTHER" id="PTHR46481">
    <property type="entry name" value="ZINC FINGER BED DOMAIN-CONTAINING PROTEIN 4"/>
    <property type="match status" value="1"/>
</dbReference>
<evidence type="ECO:0000259" key="1">
    <source>
        <dbReference type="Pfam" id="PF05699"/>
    </source>
</evidence>